<evidence type="ECO:0000313" key="10">
    <source>
        <dbReference type="Proteomes" id="UP000539642"/>
    </source>
</evidence>
<feature type="domain" description="Alanine racemase C-terminal" evidence="8">
    <location>
        <begin position="251"/>
        <end position="379"/>
    </location>
</feature>
<dbReference type="SMART" id="SM01005">
    <property type="entry name" value="Ala_racemase_C"/>
    <property type="match status" value="1"/>
</dbReference>
<dbReference type="InterPro" id="IPR009006">
    <property type="entry name" value="Ala_racemase/Decarboxylase_C"/>
</dbReference>
<keyword evidence="3 5" id="KW-0663">Pyridoxal phosphate</keyword>
<comment type="cofactor">
    <cofactor evidence="2 5 6">
        <name>pyridoxal 5'-phosphate</name>
        <dbReference type="ChEBI" id="CHEBI:597326"/>
    </cofactor>
</comment>
<dbReference type="PANTHER" id="PTHR30511">
    <property type="entry name" value="ALANINE RACEMASE"/>
    <property type="match status" value="1"/>
</dbReference>
<dbReference type="InterPro" id="IPR000821">
    <property type="entry name" value="Ala_racemase"/>
</dbReference>
<dbReference type="Pfam" id="PF01168">
    <property type="entry name" value="Ala_racemase_N"/>
    <property type="match status" value="1"/>
</dbReference>
<keyword evidence="10" id="KW-1185">Reference proteome</keyword>
<dbReference type="Proteomes" id="UP000539642">
    <property type="component" value="Unassembled WGS sequence"/>
</dbReference>
<name>A0A840UVD5_9BACT</name>
<dbReference type="RefSeq" id="WP_221270871.1">
    <property type="nucleotide sequence ID" value="NZ_JACHEO010000015.1"/>
</dbReference>
<evidence type="ECO:0000256" key="5">
    <source>
        <dbReference type="HAMAP-Rule" id="MF_01201"/>
    </source>
</evidence>
<evidence type="ECO:0000313" key="9">
    <source>
        <dbReference type="EMBL" id="MBB5348796.1"/>
    </source>
</evidence>
<protein>
    <recommendedName>
        <fullName evidence="5">Alanine racemase</fullName>
        <ecNumber evidence="5">5.1.1.1</ecNumber>
    </recommendedName>
</protein>
<dbReference type="GO" id="GO:0008784">
    <property type="term" value="F:alanine racemase activity"/>
    <property type="evidence" value="ECO:0007669"/>
    <property type="project" value="UniProtKB-UniRule"/>
</dbReference>
<comment type="function">
    <text evidence="5">Catalyzes the interconversion of L-alanine and D-alanine. May also act on other amino acids.</text>
</comment>
<feature type="modified residue" description="N6-(pyridoxal phosphate)lysine" evidence="5 6">
    <location>
        <position position="43"/>
    </location>
</feature>
<dbReference type="EMBL" id="JACHEO010000015">
    <property type="protein sequence ID" value="MBB5348796.1"/>
    <property type="molecule type" value="Genomic_DNA"/>
</dbReference>
<evidence type="ECO:0000256" key="7">
    <source>
        <dbReference type="PIRSR" id="PIRSR600821-52"/>
    </source>
</evidence>
<evidence type="ECO:0000256" key="6">
    <source>
        <dbReference type="PIRSR" id="PIRSR600821-50"/>
    </source>
</evidence>
<evidence type="ECO:0000259" key="8">
    <source>
        <dbReference type="SMART" id="SM01005"/>
    </source>
</evidence>
<dbReference type="EC" id="5.1.1.1" evidence="5"/>
<evidence type="ECO:0000256" key="1">
    <source>
        <dbReference type="ARBA" id="ARBA00000316"/>
    </source>
</evidence>
<feature type="active site" description="Proton acceptor; specific for L-alanine" evidence="5">
    <location>
        <position position="272"/>
    </location>
</feature>
<dbReference type="UniPathway" id="UPA00042">
    <property type="reaction ID" value="UER00497"/>
</dbReference>
<accession>A0A840UVD5</accession>
<dbReference type="NCBIfam" id="TIGR00492">
    <property type="entry name" value="alr"/>
    <property type="match status" value="1"/>
</dbReference>
<gene>
    <name evidence="9" type="ORF">HNQ81_002536</name>
</gene>
<dbReference type="GO" id="GO:0030632">
    <property type="term" value="P:D-alanine biosynthetic process"/>
    <property type="evidence" value="ECO:0007669"/>
    <property type="project" value="UniProtKB-UniRule"/>
</dbReference>
<comment type="pathway">
    <text evidence="5">Amino-acid biosynthesis; D-alanine biosynthesis; D-alanine from L-alanine: step 1/1.</text>
</comment>
<dbReference type="GO" id="GO:0005829">
    <property type="term" value="C:cytosol"/>
    <property type="evidence" value="ECO:0007669"/>
    <property type="project" value="TreeGrafter"/>
</dbReference>
<keyword evidence="4 5" id="KW-0413">Isomerase</keyword>
<proteinExistence type="inferred from homology"/>
<dbReference type="Pfam" id="PF00842">
    <property type="entry name" value="Ala_racemase_C"/>
    <property type="match status" value="1"/>
</dbReference>
<comment type="catalytic activity">
    <reaction evidence="1 5">
        <text>L-alanine = D-alanine</text>
        <dbReference type="Rhea" id="RHEA:20249"/>
        <dbReference type="ChEBI" id="CHEBI:57416"/>
        <dbReference type="ChEBI" id="CHEBI:57972"/>
        <dbReference type="EC" id="5.1.1.1"/>
    </reaction>
</comment>
<sequence>MVSEQTQVVSRNQVRIDRRALRHNFNTITEEVGPGVAVMAMVKGDAYGHGMTETAAVLAGCGCRIYGVAELVEAVTLRRAGIGGDIFVLLGFVAEEAEQFLLYDLTPVVFLHQDIEALSQAAVQHGREIGVHLKIDCGMGRLGLLPAEVPAFKQRIDNLPGIFLAGIMAHLPEADQRQAASTPQVFSCFQETIDRLGAGFTGVRHIANSGATMYFPGMHCNMVRAGISLYGCYPDGGASDDLGAGARLQPVMSFVTRVAQVRDLPAGSGISYGHTYVTTRPTTIAVLPLGYEDGYLRDLSNRGEVLIHGRRAPVRGRICMNLCMVDVTEIPGVAVGDEVVLLGRQDDAEITADEIAGWMGTISYEVLCLFGNNNSRIHIDGKR</sequence>
<dbReference type="PANTHER" id="PTHR30511:SF0">
    <property type="entry name" value="ALANINE RACEMASE, CATABOLIC-RELATED"/>
    <property type="match status" value="1"/>
</dbReference>
<feature type="active site" description="Proton acceptor; specific for D-alanine" evidence="5">
    <location>
        <position position="43"/>
    </location>
</feature>
<dbReference type="FunFam" id="3.20.20.10:FF:000002">
    <property type="entry name" value="Alanine racemase"/>
    <property type="match status" value="1"/>
</dbReference>
<dbReference type="PRINTS" id="PR00992">
    <property type="entry name" value="ALARACEMASE"/>
</dbReference>
<evidence type="ECO:0000256" key="2">
    <source>
        <dbReference type="ARBA" id="ARBA00001933"/>
    </source>
</evidence>
<feature type="binding site" evidence="5 7">
    <location>
        <position position="141"/>
    </location>
    <ligand>
        <name>substrate</name>
    </ligand>
</feature>
<reference evidence="9 10" key="1">
    <citation type="submission" date="2020-08" db="EMBL/GenBank/DDBJ databases">
        <title>Genomic Encyclopedia of Type Strains, Phase IV (KMG-IV): sequencing the most valuable type-strain genomes for metagenomic binning, comparative biology and taxonomic classification.</title>
        <authorList>
            <person name="Goeker M."/>
        </authorList>
    </citation>
    <scope>NUCLEOTIDE SEQUENCE [LARGE SCALE GENOMIC DNA]</scope>
    <source>
        <strain evidence="9 10">DSM 28570</strain>
    </source>
</reference>
<dbReference type="Gene3D" id="3.20.20.10">
    <property type="entry name" value="Alanine racemase"/>
    <property type="match status" value="1"/>
</dbReference>
<dbReference type="InterPro" id="IPR011079">
    <property type="entry name" value="Ala_racemase_C"/>
</dbReference>
<dbReference type="InterPro" id="IPR029066">
    <property type="entry name" value="PLP-binding_barrel"/>
</dbReference>
<comment type="similarity">
    <text evidence="5">Belongs to the alanine racemase family.</text>
</comment>
<dbReference type="GO" id="GO:0030170">
    <property type="term" value="F:pyridoxal phosphate binding"/>
    <property type="evidence" value="ECO:0007669"/>
    <property type="project" value="UniProtKB-UniRule"/>
</dbReference>
<evidence type="ECO:0000256" key="4">
    <source>
        <dbReference type="ARBA" id="ARBA00023235"/>
    </source>
</evidence>
<feature type="binding site" evidence="5 7">
    <location>
        <position position="320"/>
    </location>
    <ligand>
        <name>substrate</name>
    </ligand>
</feature>
<comment type="caution">
    <text evidence="9">The sequence shown here is derived from an EMBL/GenBank/DDBJ whole genome shotgun (WGS) entry which is preliminary data.</text>
</comment>
<dbReference type="AlphaFoldDB" id="A0A840UVD5"/>
<organism evidence="9 10">
    <name type="scientific">Desulfoprunum benzoelyticum</name>
    <dbReference type="NCBI Taxonomy" id="1506996"/>
    <lineage>
        <taxon>Bacteria</taxon>
        <taxon>Pseudomonadati</taxon>
        <taxon>Thermodesulfobacteriota</taxon>
        <taxon>Desulfobulbia</taxon>
        <taxon>Desulfobulbales</taxon>
        <taxon>Desulfobulbaceae</taxon>
        <taxon>Desulfoprunum</taxon>
    </lineage>
</organism>
<dbReference type="SUPFAM" id="SSF50621">
    <property type="entry name" value="Alanine racemase C-terminal domain-like"/>
    <property type="match status" value="1"/>
</dbReference>
<dbReference type="SUPFAM" id="SSF51419">
    <property type="entry name" value="PLP-binding barrel"/>
    <property type="match status" value="1"/>
</dbReference>
<evidence type="ECO:0000256" key="3">
    <source>
        <dbReference type="ARBA" id="ARBA00022898"/>
    </source>
</evidence>
<dbReference type="CDD" id="cd00430">
    <property type="entry name" value="PLPDE_III_AR"/>
    <property type="match status" value="1"/>
</dbReference>
<dbReference type="InterPro" id="IPR001608">
    <property type="entry name" value="Ala_racemase_N"/>
</dbReference>
<dbReference type="Gene3D" id="2.40.37.10">
    <property type="entry name" value="Lyase, Ornithine Decarboxylase, Chain A, domain 1"/>
    <property type="match status" value="1"/>
</dbReference>
<dbReference type="HAMAP" id="MF_01201">
    <property type="entry name" value="Ala_racemase"/>
    <property type="match status" value="1"/>
</dbReference>